<dbReference type="InterPro" id="IPR012373">
    <property type="entry name" value="Ferrdict_sens_TM"/>
</dbReference>
<sequence length="387" mass="44700">MKKKMTSKENILHDVLDYLKGKASDDQITNLQEWLADSDENKEQYRDIVRTYYRLGNVQNWDQVNVFAAKRNINSKITRKKKLVLWHVAASIVILLGVGLTFLVNDFSKEQELAQVTIIEPGQKGAELILSNGKKYQVMNTQKVLKEQDGSTLQIDTLKGIVYDKEDTKSKELIYNTIKVAKGQEFNLQLADGTKVWLNADSELRYPVQFTGKSRKVYLKGEGYFEVAHNKQKPFVVNSFDQDLRVYGTKFNINAYDKRLIKTVLVEGSVGVKIAERTEEKRMKPGDLLNANTVEGSMTTEQVDVYPYTAWKDGNFLFNNESLEEIMLRLERWYDVKVFFADNSARDIRFIGDMKRYTEINKLLYFIEKSSGAKFEVKEDIVIVRSK</sequence>
<dbReference type="PANTHER" id="PTHR30273:SF2">
    <property type="entry name" value="PROTEIN FECR"/>
    <property type="match status" value="1"/>
</dbReference>
<evidence type="ECO:0000259" key="2">
    <source>
        <dbReference type="Pfam" id="PF04773"/>
    </source>
</evidence>
<evidence type="ECO:0000313" key="5">
    <source>
        <dbReference type="Proteomes" id="UP000248079"/>
    </source>
</evidence>
<dbReference type="EMBL" id="QFLI01000023">
    <property type="protein sequence ID" value="PXX94894.1"/>
    <property type="molecule type" value="Genomic_DNA"/>
</dbReference>
<reference evidence="4 5" key="1">
    <citation type="submission" date="2018-05" db="EMBL/GenBank/DDBJ databases">
        <title>Marinifilum breve JC075T sp. nov., a marine bacterium isolated from Yongle Blue Hole in the South China Sea.</title>
        <authorList>
            <person name="Fu T."/>
        </authorList>
    </citation>
    <scope>NUCLEOTIDE SEQUENCE [LARGE SCALE GENOMIC DNA]</scope>
    <source>
        <strain evidence="4 5">JC075</strain>
    </source>
</reference>
<proteinExistence type="predicted"/>
<dbReference type="Proteomes" id="UP000248079">
    <property type="component" value="Unassembled WGS sequence"/>
</dbReference>
<feature type="transmembrane region" description="Helical" evidence="1">
    <location>
        <begin position="83"/>
        <end position="104"/>
    </location>
</feature>
<feature type="domain" description="Protein FecR C-terminal" evidence="3">
    <location>
        <begin position="316"/>
        <end position="384"/>
    </location>
</feature>
<protein>
    <recommendedName>
        <fullName evidence="6">Anti-sigma factor</fullName>
    </recommendedName>
</protein>
<dbReference type="Pfam" id="PF16344">
    <property type="entry name" value="FecR_C"/>
    <property type="match status" value="1"/>
</dbReference>
<name>A0A2V3ZR01_9BACT</name>
<keyword evidence="1" id="KW-0812">Transmembrane</keyword>
<evidence type="ECO:0000259" key="3">
    <source>
        <dbReference type="Pfam" id="PF16344"/>
    </source>
</evidence>
<evidence type="ECO:0000256" key="1">
    <source>
        <dbReference type="SAM" id="Phobius"/>
    </source>
</evidence>
<keyword evidence="5" id="KW-1185">Reference proteome</keyword>
<feature type="domain" description="FecR protein" evidence="2">
    <location>
        <begin position="177"/>
        <end position="270"/>
    </location>
</feature>
<dbReference type="OrthoDB" id="1112340at2"/>
<dbReference type="InterPro" id="IPR006860">
    <property type="entry name" value="FecR"/>
</dbReference>
<dbReference type="FunFam" id="2.60.120.1440:FF:000001">
    <property type="entry name" value="Putative anti-sigma factor"/>
    <property type="match status" value="1"/>
</dbReference>
<keyword evidence="1" id="KW-0472">Membrane</keyword>
<dbReference type="PANTHER" id="PTHR30273">
    <property type="entry name" value="PERIPLASMIC SIGNAL SENSOR AND SIGMA FACTOR ACTIVATOR FECR-RELATED"/>
    <property type="match status" value="1"/>
</dbReference>
<evidence type="ECO:0000313" key="4">
    <source>
        <dbReference type="EMBL" id="PXX94894.1"/>
    </source>
</evidence>
<keyword evidence="1" id="KW-1133">Transmembrane helix</keyword>
<comment type="caution">
    <text evidence="4">The sequence shown here is derived from an EMBL/GenBank/DDBJ whole genome shotgun (WGS) entry which is preliminary data.</text>
</comment>
<accession>A0A2V3ZR01</accession>
<dbReference type="Gene3D" id="3.55.50.30">
    <property type="match status" value="1"/>
</dbReference>
<gene>
    <name evidence="4" type="ORF">DF185_22820</name>
</gene>
<dbReference type="Pfam" id="PF04773">
    <property type="entry name" value="FecR"/>
    <property type="match status" value="1"/>
</dbReference>
<dbReference type="AlphaFoldDB" id="A0A2V3ZR01"/>
<dbReference type="InterPro" id="IPR032508">
    <property type="entry name" value="FecR_C"/>
</dbReference>
<dbReference type="GO" id="GO:0016989">
    <property type="term" value="F:sigma factor antagonist activity"/>
    <property type="evidence" value="ECO:0007669"/>
    <property type="project" value="TreeGrafter"/>
</dbReference>
<dbReference type="Gene3D" id="2.60.120.1440">
    <property type="match status" value="1"/>
</dbReference>
<organism evidence="4 5">
    <name type="scientific">Marinifilum breve</name>
    <dbReference type="NCBI Taxonomy" id="2184082"/>
    <lineage>
        <taxon>Bacteria</taxon>
        <taxon>Pseudomonadati</taxon>
        <taxon>Bacteroidota</taxon>
        <taxon>Bacteroidia</taxon>
        <taxon>Marinilabiliales</taxon>
        <taxon>Marinifilaceae</taxon>
    </lineage>
</organism>
<evidence type="ECO:0008006" key="6">
    <source>
        <dbReference type="Google" id="ProtNLM"/>
    </source>
</evidence>